<feature type="transmembrane region" description="Helical" evidence="1">
    <location>
        <begin position="75"/>
        <end position="96"/>
    </location>
</feature>
<feature type="transmembrane region" description="Helical" evidence="1">
    <location>
        <begin position="157"/>
        <end position="177"/>
    </location>
</feature>
<proteinExistence type="predicted"/>
<evidence type="ECO:0000313" key="3">
    <source>
        <dbReference type="Proteomes" id="UP001154061"/>
    </source>
</evidence>
<accession>A0A9Q4Q4D7</accession>
<comment type="caution">
    <text evidence="2">The sequence shown here is derived from an EMBL/GenBank/DDBJ whole genome shotgun (WGS) entry which is preliminary data.</text>
</comment>
<protein>
    <submittedName>
        <fullName evidence="2">Uncharacterized protein</fullName>
    </submittedName>
</protein>
<feature type="transmembrane region" description="Helical" evidence="1">
    <location>
        <begin position="29"/>
        <end position="47"/>
    </location>
</feature>
<evidence type="ECO:0000256" key="1">
    <source>
        <dbReference type="SAM" id="Phobius"/>
    </source>
</evidence>
<dbReference type="Proteomes" id="UP001154061">
    <property type="component" value="Unassembled WGS sequence"/>
</dbReference>
<feature type="transmembrane region" description="Helical" evidence="1">
    <location>
        <begin position="108"/>
        <end position="130"/>
    </location>
</feature>
<keyword evidence="3" id="KW-1185">Reference proteome</keyword>
<sequence>MSSTNAAETSFSRRAASQWLERYTTYGRYGLLVGTGLCLVALFTNPVPDPSFPGMTLPASLRLPVRQPRIEHWPVTYTIGIWLWVAGFPALFLAGYRRYGSRFRVGSELWLTGLPTLAMIGWTTYCRFFWPKLQPPTWNAPSYTLVCWLYCSSYDPLWSNAAYAVAALGVVATLLAIRQRRTRVTTSLLAGFGVLAFPLGLPAIYAAVRRVRTVADDHATG</sequence>
<evidence type="ECO:0000313" key="2">
    <source>
        <dbReference type="EMBL" id="MDF9747272.1"/>
    </source>
</evidence>
<gene>
    <name evidence="2" type="ORF">NDI89_16925</name>
</gene>
<organism evidence="2 3">
    <name type="scientific">Natrinema salsiterrestre</name>
    <dbReference type="NCBI Taxonomy" id="2950540"/>
    <lineage>
        <taxon>Archaea</taxon>
        <taxon>Methanobacteriati</taxon>
        <taxon>Methanobacteriota</taxon>
        <taxon>Stenosarchaea group</taxon>
        <taxon>Halobacteria</taxon>
        <taxon>Halobacteriales</taxon>
        <taxon>Natrialbaceae</taxon>
        <taxon>Natrinema</taxon>
    </lineage>
</organism>
<reference evidence="2" key="1">
    <citation type="submission" date="2022-06" db="EMBL/GenBank/DDBJ databases">
        <title>Natrinema sp. a new haloarchaeum isolate from saline soil.</title>
        <authorList>
            <person name="Strakova D."/>
            <person name="Galisteo C."/>
            <person name="Sanchez-Porro C."/>
            <person name="Ventosa A."/>
        </authorList>
    </citation>
    <scope>NUCLEOTIDE SEQUENCE</scope>
    <source>
        <strain evidence="2">S1CR25-10</strain>
    </source>
</reference>
<feature type="transmembrane region" description="Helical" evidence="1">
    <location>
        <begin position="189"/>
        <end position="208"/>
    </location>
</feature>
<keyword evidence="1" id="KW-1133">Transmembrane helix</keyword>
<keyword evidence="1" id="KW-0812">Transmembrane</keyword>
<dbReference type="RefSeq" id="WP_277523150.1">
    <property type="nucleotide sequence ID" value="NZ_JAMQOT010000006.1"/>
</dbReference>
<dbReference type="EMBL" id="JAMQOT010000006">
    <property type="protein sequence ID" value="MDF9747272.1"/>
    <property type="molecule type" value="Genomic_DNA"/>
</dbReference>
<dbReference type="AlphaFoldDB" id="A0A9Q4Q4D7"/>
<keyword evidence="1" id="KW-0472">Membrane</keyword>
<name>A0A9Q4Q4D7_9EURY</name>